<comment type="caution">
    <text evidence="1">The sequence shown here is derived from an EMBL/GenBank/DDBJ whole genome shotgun (WGS) entry which is preliminary data.</text>
</comment>
<dbReference type="EMBL" id="CM029038">
    <property type="protein sequence ID" value="KAG2650803.1"/>
    <property type="molecule type" value="Genomic_DNA"/>
</dbReference>
<reference evidence="1" key="1">
    <citation type="submission" date="2020-05" db="EMBL/GenBank/DDBJ databases">
        <title>WGS assembly of Panicum virgatum.</title>
        <authorList>
            <person name="Lovell J.T."/>
            <person name="Jenkins J."/>
            <person name="Shu S."/>
            <person name="Juenger T.E."/>
            <person name="Schmutz J."/>
        </authorList>
    </citation>
    <scope>NUCLEOTIDE SEQUENCE</scope>
    <source>
        <strain evidence="1">AP13</strain>
    </source>
</reference>
<keyword evidence="2" id="KW-1185">Reference proteome</keyword>
<gene>
    <name evidence="1" type="ORF">PVAP13_1NG167100</name>
</gene>
<name>A0A8T0X0L1_PANVG</name>
<organism evidence="1 2">
    <name type="scientific">Panicum virgatum</name>
    <name type="common">Blackwell switchgrass</name>
    <dbReference type="NCBI Taxonomy" id="38727"/>
    <lineage>
        <taxon>Eukaryota</taxon>
        <taxon>Viridiplantae</taxon>
        <taxon>Streptophyta</taxon>
        <taxon>Embryophyta</taxon>
        <taxon>Tracheophyta</taxon>
        <taxon>Spermatophyta</taxon>
        <taxon>Magnoliopsida</taxon>
        <taxon>Liliopsida</taxon>
        <taxon>Poales</taxon>
        <taxon>Poaceae</taxon>
        <taxon>PACMAD clade</taxon>
        <taxon>Panicoideae</taxon>
        <taxon>Panicodae</taxon>
        <taxon>Paniceae</taxon>
        <taxon>Panicinae</taxon>
        <taxon>Panicum</taxon>
        <taxon>Panicum sect. Hiantes</taxon>
    </lineage>
</organism>
<protein>
    <submittedName>
        <fullName evidence="1">Uncharacterized protein</fullName>
    </submittedName>
</protein>
<accession>A0A8T0X0L1</accession>
<evidence type="ECO:0000313" key="2">
    <source>
        <dbReference type="Proteomes" id="UP000823388"/>
    </source>
</evidence>
<dbReference type="Proteomes" id="UP000823388">
    <property type="component" value="Chromosome 1N"/>
</dbReference>
<proteinExistence type="predicted"/>
<dbReference type="AlphaFoldDB" id="A0A8T0X0L1"/>
<sequence length="63" mass="7263">MGFFEFHGSCSLHLTLPSACLLHLISKNIFPNLQLSILAALNYLVKSWASTLWSWRKEYFTIC</sequence>
<evidence type="ECO:0000313" key="1">
    <source>
        <dbReference type="EMBL" id="KAG2650803.1"/>
    </source>
</evidence>